<dbReference type="PANTHER" id="PTHR42932">
    <property type="entry name" value="GENERAL STRESS PROTEIN 20U"/>
    <property type="match status" value="1"/>
</dbReference>
<keyword evidence="5" id="KW-1185">Reference proteome</keyword>
<dbReference type="PIRSF" id="PIRSF005900">
    <property type="entry name" value="Dps"/>
    <property type="match status" value="1"/>
</dbReference>
<sequence length="162" mass="18345">MSKSKTSIGLDKAASEKLAAKLNELLATYQVFYTNVRGYHWNIKGVNFFELHAKFEEIYTDLVEKVDEVAERILTLGHTPHNGYSQYFQSSRIKEELGVSDAQSCLKGTLEGLKVLLEQQREILELAGESDDEGTASQMSDYIKEQEKLVWMFQAACQTCHA</sequence>
<dbReference type="InterPro" id="IPR009078">
    <property type="entry name" value="Ferritin-like_SF"/>
</dbReference>
<dbReference type="GO" id="GO:0003677">
    <property type="term" value="F:DNA binding"/>
    <property type="evidence" value="ECO:0007669"/>
    <property type="project" value="UniProtKB-KW"/>
</dbReference>
<name>A0A377J103_9PAST</name>
<gene>
    <name evidence="4" type="ORF">NCTC13335_02000</name>
</gene>
<keyword evidence="4" id="KW-0238">DNA-binding</keyword>
<evidence type="ECO:0000259" key="3">
    <source>
        <dbReference type="Pfam" id="PF00210"/>
    </source>
</evidence>
<evidence type="ECO:0000313" key="5">
    <source>
        <dbReference type="Proteomes" id="UP000255264"/>
    </source>
</evidence>
<reference evidence="4 5" key="1">
    <citation type="submission" date="2018-06" db="EMBL/GenBank/DDBJ databases">
        <authorList>
            <consortium name="Pathogen Informatics"/>
            <person name="Doyle S."/>
        </authorList>
    </citation>
    <scope>NUCLEOTIDE SEQUENCE [LARGE SCALE GENOMIC DNA]</scope>
    <source>
        <strain evidence="4 5">NCTC13335</strain>
    </source>
</reference>
<evidence type="ECO:0000256" key="2">
    <source>
        <dbReference type="RuleBase" id="RU003875"/>
    </source>
</evidence>
<dbReference type="AlphaFoldDB" id="A0A377J103"/>
<feature type="domain" description="Ferritin/DPS" evidence="3">
    <location>
        <begin position="20"/>
        <end position="159"/>
    </location>
</feature>
<dbReference type="OrthoDB" id="9797687at2"/>
<protein>
    <submittedName>
        <fullName evidence="4">DNA-binding ferritin-like protein</fullName>
    </submittedName>
</protein>
<dbReference type="InterPro" id="IPR023188">
    <property type="entry name" value="DPS_DNA-bd_CS"/>
</dbReference>
<dbReference type="InterPro" id="IPR002177">
    <property type="entry name" value="DPS_DNA-bd"/>
</dbReference>
<dbReference type="InterPro" id="IPR008331">
    <property type="entry name" value="Ferritin_DPS_dom"/>
</dbReference>
<evidence type="ECO:0000256" key="1">
    <source>
        <dbReference type="ARBA" id="ARBA00009497"/>
    </source>
</evidence>
<dbReference type="Proteomes" id="UP000255264">
    <property type="component" value="Unassembled WGS sequence"/>
</dbReference>
<dbReference type="CDD" id="cd01043">
    <property type="entry name" value="DPS"/>
    <property type="match status" value="1"/>
</dbReference>
<dbReference type="Gene3D" id="1.20.1260.10">
    <property type="match status" value="1"/>
</dbReference>
<dbReference type="RefSeq" id="WP_007242584.1">
    <property type="nucleotide sequence ID" value="NZ_CAUUFB010000005.1"/>
</dbReference>
<dbReference type="GO" id="GO:0016722">
    <property type="term" value="F:oxidoreductase activity, acting on metal ions"/>
    <property type="evidence" value="ECO:0007669"/>
    <property type="project" value="InterPro"/>
</dbReference>
<dbReference type="PROSITE" id="PS00818">
    <property type="entry name" value="DPS_1"/>
    <property type="match status" value="1"/>
</dbReference>
<evidence type="ECO:0000313" key="4">
    <source>
        <dbReference type="EMBL" id="STO94083.1"/>
    </source>
</evidence>
<dbReference type="EMBL" id="UGHS01000004">
    <property type="protein sequence ID" value="STO94083.1"/>
    <property type="molecule type" value="Genomic_DNA"/>
</dbReference>
<dbReference type="PROSITE" id="PS00819">
    <property type="entry name" value="DPS_2"/>
    <property type="match status" value="1"/>
</dbReference>
<comment type="similarity">
    <text evidence="1 2">Belongs to the Dps family.</text>
</comment>
<proteinExistence type="inferred from homology"/>
<accession>A0A377J103</accession>
<dbReference type="Pfam" id="PF00210">
    <property type="entry name" value="Ferritin"/>
    <property type="match status" value="1"/>
</dbReference>
<dbReference type="PRINTS" id="PR01346">
    <property type="entry name" value="HELNAPAPROT"/>
</dbReference>
<dbReference type="PANTHER" id="PTHR42932:SF1">
    <property type="entry name" value="GENERAL STRESS PROTEIN 20U"/>
    <property type="match status" value="1"/>
</dbReference>
<organism evidence="4 5">
    <name type="scientific">Haemophilus pittmaniae</name>
    <dbReference type="NCBI Taxonomy" id="249188"/>
    <lineage>
        <taxon>Bacteria</taxon>
        <taxon>Pseudomonadati</taxon>
        <taxon>Pseudomonadota</taxon>
        <taxon>Gammaproteobacteria</taxon>
        <taxon>Pasteurellales</taxon>
        <taxon>Pasteurellaceae</taxon>
        <taxon>Haemophilus</taxon>
    </lineage>
</organism>
<dbReference type="SUPFAM" id="SSF47240">
    <property type="entry name" value="Ferritin-like"/>
    <property type="match status" value="1"/>
</dbReference>
<dbReference type="GO" id="GO:0008199">
    <property type="term" value="F:ferric iron binding"/>
    <property type="evidence" value="ECO:0007669"/>
    <property type="project" value="InterPro"/>
</dbReference>
<dbReference type="InterPro" id="IPR012347">
    <property type="entry name" value="Ferritin-like"/>
</dbReference>